<dbReference type="SUPFAM" id="SSF158682">
    <property type="entry name" value="TerB-like"/>
    <property type="match status" value="1"/>
</dbReference>
<evidence type="ECO:0000313" key="1">
    <source>
        <dbReference type="EMBL" id="MBE6270233.1"/>
    </source>
</evidence>
<dbReference type="Proteomes" id="UP000806522">
    <property type="component" value="Unassembled WGS sequence"/>
</dbReference>
<proteinExistence type="predicted"/>
<accession>A0A9D5NZ30</accession>
<dbReference type="EMBL" id="SUYC01000004">
    <property type="protein sequence ID" value="MBE6270233.1"/>
    <property type="molecule type" value="Genomic_DNA"/>
</dbReference>
<reference evidence="1" key="1">
    <citation type="submission" date="2019-04" db="EMBL/GenBank/DDBJ databases">
        <title>Evolution of Biomass-Degrading Anaerobic Consortia Revealed by Metagenomics.</title>
        <authorList>
            <person name="Peng X."/>
        </authorList>
    </citation>
    <scope>NUCLEOTIDE SEQUENCE</scope>
    <source>
        <strain evidence="1">SIG140</strain>
    </source>
</reference>
<evidence type="ECO:0000313" key="2">
    <source>
        <dbReference type="Proteomes" id="UP000806522"/>
    </source>
</evidence>
<dbReference type="AlphaFoldDB" id="A0A9D5NZ30"/>
<sequence>MEARKRKLIKLVMELGSFIANCDGEYDVRESEFIDKYINEMSKQEIPLDDLLQIKRSLCTSIDIDYLVDETKKMLEAVEYEEKKPLLKTLSYFINGVIEADGVIHPNETKYYMEWKQRLGLDDDIDISEYLA</sequence>
<comment type="caution">
    <text evidence="1">The sequence shown here is derived from an EMBL/GenBank/DDBJ whole genome shotgun (WGS) entry which is preliminary data.</text>
</comment>
<organism evidence="1 2">
    <name type="scientific">Xylanibacter ruminicola</name>
    <name type="common">Prevotella ruminicola</name>
    <dbReference type="NCBI Taxonomy" id="839"/>
    <lineage>
        <taxon>Bacteria</taxon>
        <taxon>Pseudomonadati</taxon>
        <taxon>Bacteroidota</taxon>
        <taxon>Bacteroidia</taxon>
        <taxon>Bacteroidales</taxon>
        <taxon>Prevotellaceae</taxon>
        <taxon>Xylanibacter</taxon>
    </lineage>
</organism>
<dbReference type="InterPro" id="IPR029024">
    <property type="entry name" value="TerB-like"/>
</dbReference>
<dbReference type="Gene3D" id="1.10.3680.10">
    <property type="entry name" value="TerB-like"/>
    <property type="match status" value="1"/>
</dbReference>
<protein>
    <submittedName>
        <fullName evidence="1">TerB family tellurite resistance protein</fullName>
    </submittedName>
</protein>
<dbReference type="CDD" id="cd07177">
    <property type="entry name" value="terB_like"/>
    <property type="match status" value="1"/>
</dbReference>
<name>A0A9D5NZ30_XYLRU</name>
<gene>
    <name evidence="1" type="ORF">E7101_04710</name>
</gene>